<accession>A0AAD6D956</accession>
<evidence type="ECO:0000313" key="3">
    <source>
        <dbReference type="Proteomes" id="UP001220324"/>
    </source>
</evidence>
<feature type="domain" description="Methyltransferase" evidence="1">
    <location>
        <begin position="35"/>
        <end position="121"/>
    </location>
</feature>
<evidence type="ECO:0000313" key="2">
    <source>
        <dbReference type="EMBL" id="KAJ5557295.1"/>
    </source>
</evidence>
<sequence length="282" mass="31040">MSLDVTEIARISDGGSSKPQIQARVDLFKTWDIPSGSKILEIGCGQGDCTLAMAYLVGEQGHITGIDPAPLDYGAPMTLGQAQDKLKQSEIGNRITFHQADLEGFLNSSVSESLYDYAVFARSTWYLPSAEALTPMLVALRGRTKHLRIAEYATDIQGDIAALPHLLAAISQAEFNSRDDNLDRQDNIQSIITPQKIRELAHKAGWVLEKEDVIRSPEDQEDAKWEVGRVLSEKYRVRSRSSGGASRQEYADALISAVEESKRALGPSPKLRTLPTWLGSWA</sequence>
<dbReference type="InterPro" id="IPR025714">
    <property type="entry name" value="Methyltranfer_dom"/>
</dbReference>
<dbReference type="InterPro" id="IPR029063">
    <property type="entry name" value="SAM-dependent_MTases_sf"/>
</dbReference>
<evidence type="ECO:0000259" key="1">
    <source>
        <dbReference type="Pfam" id="PF13847"/>
    </source>
</evidence>
<dbReference type="EMBL" id="JAQIZZ010000001">
    <property type="protein sequence ID" value="KAJ5557295.1"/>
    <property type="molecule type" value="Genomic_DNA"/>
</dbReference>
<dbReference type="SUPFAM" id="SSF53335">
    <property type="entry name" value="S-adenosyl-L-methionine-dependent methyltransferases"/>
    <property type="match status" value="1"/>
</dbReference>
<dbReference type="Gene3D" id="3.40.50.150">
    <property type="entry name" value="Vaccinia Virus protein VP39"/>
    <property type="match status" value="1"/>
</dbReference>
<proteinExistence type="predicted"/>
<dbReference type="CDD" id="cd02440">
    <property type="entry name" value="AdoMet_MTases"/>
    <property type="match status" value="1"/>
</dbReference>
<gene>
    <name evidence="2" type="ORF">N7494_001210</name>
</gene>
<dbReference type="AlphaFoldDB" id="A0AAD6D956"/>
<dbReference type="Pfam" id="PF13847">
    <property type="entry name" value="Methyltransf_31"/>
    <property type="match status" value="1"/>
</dbReference>
<organism evidence="2 3">
    <name type="scientific">Penicillium frequentans</name>
    <dbReference type="NCBI Taxonomy" id="3151616"/>
    <lineage>
        <taxon>Eukaryota</taxon>
        <taxon>Fungi</taxon>
        <taxon>Dikarya</taxon>
        <taxon>Ascomycota</taxon>
        <taxon>Pezizomycotina</taxon>
        <taxon>Eurotiomycetes</taxon>
        <taxon>Eurotiomycetidae</taxon>
        <taxon>Eurotiales</taxon>
        <taxon>Aspergillaceae</taxon>
        <taxon>Penicillium</taxon>
    </lineage>
</organism>
<protein>
    <recommendedName>
        <fullName evidence="1">Methyltransferase domain-containing protein</fullName>
    </recommendedName>
</protein>
<dbReference type="Proteomes" id="UP001220324">
    <property type="component" value="Unassembled WGS sequence"/>
</dbReference>
<reference evidence="2 3" key="1">
    <citation type="journal article" date="2023" name="IMA Fungus">
        <title>Comparative genomic study of the Penicillium genus elucidates a diverse pangenome and 15 lateral gene transfer events.</title>
        <authorList>
            <person name="Petersen C."/>
            <person name="Sorensen T."/>
            <person name="Nielsen M.R."/>
            <person name="Sondergaard T.E."/>
            <person name="Sorensen J.L."/>
            <person name="Fitzpatrick D.A."/>
            <person name="Frisvad J.C."/>
            <person name="Nielsen K.L."/>
        </authorList>
    </citation>
    <scope>NUCLEOTIDE SEQUENCE [LARGE SCALE GENOMIC DNA]</scope>
    <source>
        <strain evidence="2 3">IBT 35679</strain>
    </source>
</reference>
<name>A0AAD6D956_9EURO</name>
<comment type="caution">
    <text evidence="2">The sequence shown here is derived from an EMBL/GenBank/DDBJ whole genome shotgun (WGS) entry which is preliminary data.</text>
</comment>
<keyword evidence="3" id="KW-1185">Reference proteome</keyword>